<dbReference type="AlphaFoldDB" id="A0A3N4IEJ0"/>
<keyword evidence="2" id="KW-1185">Reference proteome</keyword>
<dbReference type="STRING" id="1160509.A0A3N4IEJ0"/>
<feature type="non-terminal residue" evidence="1">
    <location>
        <position position="1"/>
    </location>
</feature>
<organism evidence="1 2">
    <name type="scientific">Ascobolus immersus RN42</name>
    <dbReference type="NCBI Taxonomy" id="1160509"/>
    <lineage>
        <taxon>Eukaryota</taxon>
        <taxon>Fungi</taxon>
        <taxon>Dikarya</taxon>
        <taxon>Ascomycota</taxon>
        <taxon>Pezizomycotina</taxon>
        <taxon>Pezizomycetes</taxon>
        <taxon>Pezizales</taxon>
        <taxon>Ascobolaceae</taxon>
        <taxon>Ascobolus</taxon>
    </lineage>
</organism>
<dbReference type="OrthoDB" id="5419268at2759"/>
<reference evidence="1 2" key="1">
    <citation type="journal article" date="2018" name="Nat. Ecol. Evol.">
        <title>Pezizomycetes genomes reveal the molecular basis of ectomycorrhizal truffle lifestyle.</title>
        <authorList>
            <person name="Murat C."/>
            <person name="Payen T."/>
            <person name="Noel B."/>
            <person name="Kuo A."/>
            <person name="Morin E."/>
            <person name="Chen J."/>
            <person name="Kohler A."/>
            <person name="Krizsan K."/>
            <person name="Balestrini R."/>
            <person name="Da Silva C."/>
            <person name="Montanini B."/>
            <person name="Hainaut M."/>
            <person name="Levati E."/>
            <person name="Barry K.W."/>
            <person name="Belfiori B."/>
            <person name="Cichocki N."/>
            <person name="Clum A."/>
            <person name="Dockter R.B."/>
            <person name="Fauchery L."/>
            <person name="Guy J."/>
            <person name="Iotti M."/>
            <person name="Le Tacon F."/>
            <person name="Lindquist E.A."/>
            <person name="Lipzen A."/>
            <person name="Malagnac F."/>
            <person name="Mello A."/>
            <person name="Molinier V."/>
            <person name="Miyauchi S."/>
            <person name="Poulain J."/>
            <person name="Riccioni C."/>
            <person name="Rubini A."/>
            <person name="Sitrit Y."/>
            <person name="Splivallo R."/>
            <person name="Traeger S."/>
            <person name="Wang M."/>
            <person name="Zifcakova L."/>
            <person name="Wipf D."/>
            <person name="Zambonelli A."/>
            <person name="Paolocci F."/>
            <person name="Nowrousian M."/>
            <person name="Ottonello S."/>
            <person name="Baldrian P."/>
            <person name="Spatafora J.W."/>
            <person name="Henrissat B."/>
            <person name="Nagy L.G."/>
            <person name="Aury J.M."/>
            <person name="Wincker P."/>
            <person name="Grigoriev I.V."/>
            <person name="Bonfante P."/>
            <person name="Martin F.M."/>
        </authorList>
    </citation>
    <scope>NUCLEOTIDE SEQUENCE [LARGE SCALE GENOMIC DNA]</scope>
    <source>
        <strain evidence="1 2">RN42</strain>
    </source>
</reference>
<dbReference type="Proteomes" id="UP000275078">
    <property type="component" value="Unassembled WGS sequence"/>
</dbReference>
<gene>
    <name evidence="1" type="ORF">BJ508DRAFT_197603</name>
</gene>
<accession>A0A3N4IEJ0</accession>
<proteinExistence type="predicted"/>
<evidence type="ECO:0000313" key="2">
    <source>
        <dbReference type="Proteomes" id="UP000275078"/>
    </source>
</evidence>
<dbReference type="EMBL" id="ML119667">
    <property type="protein sequence ID" value="RPA83108.1"/>
    <property type="molecule type" value="Genomic_DNA"/>
</dbReference>
<feature type="non-terminal residue" evidence="1">
    <location>
        <position position="344"/>
    </location>
</feature>
<evidence type="ECO:0000313" key="1">
    <source>
        <dbReference type="EMBL" id="RPA83108.1"/>
    </source>
</evidence>
<name>A0A3N4IEJ0_ASCIM</name>
<sequence length="344" mass="38533">LLLNNPSGLQLFLASVRTVYLRRLPVSYPPEDTWICESKAVCNRWGKWVNDMPLPDERGKVAWTRFYPTMVIDTKKLQLDVGPGENLVLRDEDTKELIGFVYSDLVKNSQILKWMNDTVSAGCDALKSVRKEDPGKFALVGYTAGARSVHCLNWTKSFDTGPTANSYNRNDDGIWDKFNLDISSVFALCWNLIVKAAPEEVVKDYRSAIRKYGVPEMDGQRTVKHFDIPDPISGLAHEFHLAEKAPAGGGLARNYARYIHHEETNLTKFVVSFTTGREGGVKKGGHFYLSDYGVRVQGLANRMVGWQPKELHGTSLADIKDFGKLDSSFNQQGIALTQSNQLPT</sequence>
<protein>
    <submittedName>
        <fullName evidence="1">Uncharacterized protein</fullName>
    </submittedName>
</protein>